<evidence type="ECO:0000256" key="3">
    <source>
        <dbReference type="ARBA" id="ARBA00022801"/>
    </source>
</evidence>
<accession>A0A841YSC3</accession>
<organism evidence="7 9">
    <name type="scientific">Listeria booriae</name>
    <dbReference type="NCBI Taxonomy" id="1552123"/>
    <lineage>
        <taxon>Bacteria</taxon>
        <taxon>Bacillati</taxon>
        <taxon>Bacillota</taxon>
        <taxon>Bacilli</taxon>
        <taxon>Bacillales</taxon>
        <taxon>Listeriaceae</taxon>
        <taxon>Listeria</taxon>
    </lineage>
</organism>
<evidence type="ECO:0000313" key="10">
    <source>
        <dbReference type="Proteomes" id="UP000574104"/>
    </source>
</evidence>
<evidence type="ECO:0000313" key="9">
    <source>
        <dbReference type="Proteomes" id="UP000544413"/>
    </source>
</evidence>
<dbReference type="SUPFAM" id="SSF54001">
    <property type="entry name" value="Cysteine proteinases"/>
    <property type="match status" value="1"/>
</dbReference>
<dbReference type="PROSITE" id="PS51935">
    <property type="entry name" value="NLPC_P60"/>
    <property type="match status" value="1"/>
</dbReference>
<evidence type="ECO:0000313" key="8">
    <source>
        <dbReference type="EMBL" id="MBC1617924.1"/>
    </source>
</evidence>
<dbReference type="InterPro" id="IPR038765">
    <property type="entry name" value="Papain-like_cys_pep_sf"/>
</dbReference>
<dbReference type="SUPFAM" id="SSF53955">
    <property type="entry name" value="Lysozyme-like"/>
    <property type="match status" value="1"/>
</dbReference>
<protein>
    <submittedName>
        <fullName evidence="7">C40 family peptidase</fullName>
    </submittedName>
</protein>
<dbReference type="PANTHER" id="PTHR47053:SF1">
    <property type="entry name" value="MUREIN DD-ENDOPEPTIDASE MEPH-RELATED"/>
    <property type="match status" value="1"/>
</dbReference>
<dbReference type="GO" id="GO:0006508">
    <property type="term" value="P:proteolysis"/>
    <property type="evidence" value="ECO:0007669"/>
    <property type="project" value="UniProtKB-KW"/>
</dbReference>
<dbReference type="InterPro" id="IPR047194">
    <property type="entry name" value="CwlT-like_lysozyme"/>
</dbReference>
<dbReference type="InterPro" id="IPR023346">
    <property type="entry name" value="Lysozyme-like_dom_sf"/>
</dbReference>
<dbReference type="RefSeq" id="WP_185406836.1">
    <property type="nucleotide sequence ID" value="NZ_JAARPT010000013.1"/>
</dbReference>
<evidence type="ECO:0000256" key="5">
    <source>
        <dbReference type="SAM" id="Phobius"/>
    </source>
</evidence>
<dbReference type="GO" id="GO:0008234">
    <property type="term" value="F:cysteine-type peptidase activity"/>
    <property type="evidence" value="ECO:0007669"/>
    <property type="project" value="UniProtKB-KW"/>
</dbReference>
<proteinExistence type="inferred from homology"/>
<keyword evidence="5" id="KW-1133">Transmembrane helix</keyword>
<dbReference type="InterPro" id="IPR051202">
    <property type="entry name" value="Peptidase_C40"/>
</dbReference>
<dbReference type="EMBL" id="JAARPT010000013">
    <property type="protein sequence ID" value="MBC1403120.1"/>
    <property type="molecule type" value="Genomic_DNA"/>
</dbReference>
<dbReference type="AlphaFoldDB" id="A0A841YSC3"/>
<dbReference type="InterPro" id="IPR000064">
    <property type="entry name" value="NLP_P60_dom"/>
</dbReference>
<dbReference type="Pfam" id="PF00877">
    <property type="entry name" value="NLPC_P60"/>
    <property type="match status" value="1"/>
</dbReference>
<dbReference type="Proteomes" id="UP000544413">
    <property type="component" value="Unassembled WGS sequence"/>
</dbReference>
<keyword evidence="4" id="KW-0788">Thiol protease</keyword>
<evidence type="ECO:0000256" key="1">
    <source>
        <dbReference type="ARBA" id="ARBA00007074"/>
    </source>
</evidence>
<evidence type="ECO:0000259" key="6">
    <source>
        <dbReference type="PROSITE" id="PS51935"/>
    </source>
</evidence>
<dbReference type="PANTHER" id="PTHR47053">
    <property type="entry name" value="MUREIN DD-ENDOPEPTIDASE MEPH-RELATED"/>
    <property type="match status" value="1"/>
</dbReference>
<comment type="similarity">
    <text evidence="1">Belongs to the peptidase C40 family.</text>
</comment>
<dbReference type="CDD" id="cd16891">
    <property type="entry name" value="CwlT-like"/>
    <property type="match status" value="1"/>
</dbReference>
<dbReference type="Pfam" id="PF13702">
    <property type="entry name" value="Lysozyme_like"/>
    <property type="match status" value="1"/>
</dbReference>
<keyword evidence="2" id="KW-0645">Protease</keyword>
<feature type="domain" description="NlpC/P60" evidence="6">
    <location>
        <begin position="231"/>
        <end position="362"/>
    </location>
</feature>
<keyword evidence="5" id="KW-0812">Transmembrane</keyword>
<keyword evidence="5" id="KW-0472">Membrane</keyword>
<dbReference type="Gene3D" id="1.10.530.10">
    <property type="match status" value="1"/>
</dbReference>
<dbReference type="EMBL" id="JAARSH010000016">
    <property type="protein sequence ID" value="MBC1617924.1"/>
    <property type="molecule type" value="Genomic_DNA"/>
</dbReference>
<evidence type="ECO:0000256" key="2">
    <source>
        <dbReference type="ARBA" id="ARBA00022670"/>
    </source>
</evidence>
<name>A0A841YSC3_9LIST</name>
<comment type="caution">
    <text evidence="7">The sequence shown here is derived from an EMBL/GenBank/DDBJ whole genome shotgun (WGS) entry which is preliminary data.</text>
</comment>
<evidence type="ECO:0000256" key="4">
    <source>
        <dbReference type="ARBA" id="ARBA00022807"/>
    </source>
</evidence>
<reference evidence="9 10" key="1">
    <citation type="submission" date="2020-03" db="EMBL/GenBank/DDBJ databases">
        <title>Soil Listeria distribution.</title>
        <authorList>
            <person name="Liao J."/>
            <person name="Wiedmann M."/>
        </authorList>
    </citation>
    <scope>NUCLEOTIDE SEQUENCE [LARGE SCALE GENOMIC DNA]</scope>
    <source>
        <strain evidence="8 10">FSL L7-1299</strain>
        <strain evidence="7 9">FSL L7-1658</strain>
    </source>
</reference>
<feature type="transmembrane region" description="Helical" evidence="5">
    <location>
        <begin position="20"/>
        <end position="45"/>
    </location>
</feature>
<dbReference type="Gene3D" id="3.90.1720.10">
    <property type="entry name" value="endopeptidase domain like (from Nostoc punctiforme)"/>
    <property type="match status" value="1"/>
</dbReference>
<gene>
    <name evidence="7" type="ORF">HB836_16120</name>
    <name evidence="8" type="ORF">HB904_17235</name>
</gene>
<keyword evidence="3" id="KW-0378">Hydrolase</keyword>
<sequence length="364" mass="39348">MSQAISEVGKGVKRARRIWLLLSSTSLLVVFGLAFVMLLMVVIIAGNDDTEAVSQEVSAINISPEVERYRLLVEVACRENGIPECIDVILAMIMQESGGSVPDVMQSSESMGLPPNTISDPAVSIQAGVKYFAAGYKRALAEGKKNPKETAIQGYNFGAGFIPFAIKNDGGWTAENAVEFARIQSHGQKRVGGNRDGQWAYGDQLYVQHVMVYLQANTGATDGKIVGGAGSVTVEKAISTGSTIVGKSPYVWGGGRSQSDINRHRFDCSSFVRWCYATAGVELGPLSSTTTDTLVKKGKSISAKDMKRGDLVFFDTYKVNGHVGIYLGDGNFINDNSSHGVWIDSMDNVYWKSTFKGVVRRVTE</sequence>
<evidence type="ECO:0000313" key="7">
    <source>
        <dbReference type="EMBL" id="MBC1403120.1"/>
    </source>
</evidence>
<dbReference type="Proteomes" id="UP000574104">
    <property type="component" value="Unassembled WGS sequence"/>
</dbReference>